<feature type="transmembrane region" description="Helical" evidence="1">
    <location>
        <begin position="15"/>
        <end position="33"/>
    </location>
</feature>
<sequence length="158" mass="18110">MNTGDLIERNIKGKLLLFLSPLVLLTSMVWFTSDFTAQKLAYLFQIYLSLTLCFISGFLWSQSGLFKAANLRYLGSIILLVTLSSGFLSILLIPVYGLIMILILLLGIRFLQLPDRIKTIFPLWFLQLVNKINVMICICILLMLAYWLNPYSNPLSYF</sequence>
<keyword evidence="1" id="KW-0472">Membrane</keyword>
<keyword evidence="1" id="KW-1133">Transmembrane helix</keyword>
<protein>
    <recommendedName>
        <fullName evidence="3">DUF3429 domain-containing protein</fullName>
    </recommendedName>
</protein>
<reference evidence="2" key="1">
    <citation type="submission" date="2018-05" db="EMBL/GenBank/DDBJ databases">
        <authorList>
            <person name="Lanie J.A."/>
            <person name="Ng W.-L."/>
            <person name="Kazmierczak K.M."/>
            <person name="Andrzejewski T.M."/>
            <person name="Davidsen T.M."/>
            <person name="Wayne K.J."/>
            <person name="Tettelin H."/>
            <person name="Glass J.I."/>
            <person name="Rusch D."/>
            <person name="Podicherti R."/>
            <person name="Tsui H.-C.T."/>
            <person name="Winkler M.E."/>
        </authorList>
    </citation>
    <scope>NUCLEOTIDE SEQUENCE</scope>
</reference>
<proteinExistence type="predicted"/>
<dbReference type="AlphaFoldDB" id="A0A381XJA4"/>
<keyword evidence="1" id="KW-0812">Transmembrane</keyword>
<accession>A0A381XJA4</accession>
<name>A0A381XJA4_9ZZZZ</name>
<evidence type="ECO:0000256" key="1">
    <source>
        <dbReference type="SAM" id="Phobius"/>
    </source>
</evidence>
<evidence type="ECO:0008006" key="3">
    <source>
        <dbReference type="Google" id="ProtNLM"/>
    </source>
</evidence>
<feature type="transmembrane region" description="Helical" evidence="1">
    <location>
        <begin position="39"/>
        <end position="59"/>
    </location>
</feature>
<evidence type="ECO:0000313" key="2">
    <source>
        <dbReference type="EMBL" id="SVA64257.1"/>
    </source>
</evidence>
<organism evidence="2">
    <name type="scientific">marine metagenome</name>
    <dbReference type="NCBI Taxonomy" id="408172"/>
    <lineage>
        <taxon>unclassified sequences</taxon>
        <taxon>metagenomes</taxon>
        <taxon>ecological metagenomes</taxon>
    </lineage>
</organism>
<feature type="transmembrane region" description="Helical" evidence="1">
    <location>
        <begin position="93"/>
        <end position="111"/>
    </location>
</feature>
<dbReference type="EMBL" id="UINC01015223">
    <property type="protein sequence ID" value="SVA64257.1"/>
    <property type="molecule type" value="Genomic_DNA"/>
</dbReference>
<feature type="transmembrane region" description="Helical" evidence="1">
    <location>
        <begin position="123"/>
        <end position="148"/>
    </location>
</feature>
<gene>
    <name evidence="2" type="ORF">METZ01_LOCUS117111</name>
</gene>